<evidence type="ECO:0000313" key="2">
    <source>
        <dbReference type="Proteomes" id="UP001497493"/>
    </source>
</evidence>
<dbReference type="EMBL" id="OZ026884">
    <property type="protein sequence ID" value="CAL1240217.1"/>
    <property type="molecule type" value="Genomic_DNA"/>
</dbReference>
<sequence>MNPDLPKIWFPAIRAGSGADVYTLRLSEALNKRGIRTEISWLPLRAEYAPWSVPAPEPPAWANVAHINSWLPALAPLQ</sequence>
<protein>
    <recommendedName>
        <fullName evidence="3">Glycosyltransferase subfamily 4-like N-terminal domain-containing protein</fullName>
    </recommendedName>
</protein>
<evidence type="ECO:0008006" key="3">
    <source>
        <dbReference type="Google" id="ProtNLM"/>
    </source>
</evidence>
<evidence type="ECO:0000313" key="1">
    <source>
        <dbReference type="EMBL" id="CAL1240217.1"/>
    </source>
</evidence>
<accession>A0ABM9NHX8</accession>
<gene>
    <name evidence="1" type="ORF">MECH1_V1_1441</name>
</gene>
<dbReference type="Proteomes" id="UP001497493">
    <property type="component" value="Chromosome"/>
</dbReference>
<keyword evidence="2" id="KW-1185">Reference proteome</keyword>
<reference evidence="1 2" key="1">
    <citation type="submission" date="2024-04" db="EMBL/GenBank/DDBJ databases">
        <authorList>
            <person name="Cremers G."/>
        </authorList>
    </citation>
    <scope>NUCLEOTIDE SEQUENCE [LARGE SCALE GENOMIC DNA]</scope>
    <source>
        <strain evidence="1">MeCH1-AG</strain>
    </source>
</reference>
<proteinExistence type="predicted"/>
<dbReference type="RefSeq" id="WP_348759717.1">
    <property type="nucleotide sequence ID" value="NZ_OZ026884.1"/>
</dbReference>
<name>A0ABM9NHX8_9GAMM</name>
<organism evidence="1 2">
    <name type="scientific">Candidatus Methylocalor cossyra</name>
    <dbReference type="NCBI Taxonomy" id="3108543"/>
    <lineage>
        <taxon>Bacteria</taxon>
        <taxon>Pseudomonadati</taxon>
        <taxon>Pseudomonadota</taxon>
        <taxon>Gammaproteobacteria</taxon>
        <taxon>Methylococcales</taxon>
        <taxon>Methylococcaceae</taxon>
        <taxon>Candidatus Methylocalor</taxon>
    </lineage>
</organism>